<gene>
    <name evidence="1" type="ORF">QAD02_001098</name>
</gene>
<sequence>MNYNHKFATSGSLAASLGTLKNWNLESWMQTPSAGGLGLNVSAMPVQCNPVQFKPLHATITAWSESSLKSQTRHHIYTQVKLSYRESQECGDVIYICIWHLHGVCGGLMEGVELILRFLGASWAKEQWWWRGTRPAARAAATAIKLFESIIPAANEKILKPVVCGPSPLLEFVERNNKTSIVHHHIVRSGPICRVHQVPV</sequence>
<evidence type="ECO:0000313" key="1">
    <source>
        <dbReference type="EMBL" id="KAJ8669839.1"/>
    </source>
</evidence>
<dbReference type="EMBL" id="CM056743">
    <property type="protein sequence ID" value="KAJ8669839.1"/>
    <property type="molecule type" value="Genomic_DNA"/>
</dbReference>
<evidence type="ECO:0000313" key="2">
    <source>
        <dbReference type="Proteomes" id="UP001239111"/>
    </source>
</evidence>
<comment type="caution">
    <text evidence="1">The sequence shown here is derived from an EMBL/GenBank/DDBJ whole genome shotgun (WGS) entry which is preliminary data.</text>
</comment>
<organism evidence="1 2">
    <name type="scientific">Eretmocerus hayati</name>
    <dbReference type="NCBI Taxonomy" id="131215"/>
    <lineage>
        <taxon>Eukaryota</taxon>
        <taxon>Metazoa</taxon>
        <taxon>Ecdysozoa</taxon>
        <taxon>Arthropoda</taxon>
        <taxon>Hexapoda</taxon>
        <taxon>Insecta</taxon>
        <taxon>Pterygota</taxon>
        <taxon>Neoptera</taxon>
        <taxon>Endopterygota</taxon>
        <taxon>Hymenoptera</taxon>
        <taxon>Apocrita</taxon>
        <taxon>Proctotrupomorpha</taxon>
        <taxon>Chalcidoidea</taxon>
        <taxon>Aphelinidae</taxon>
        <taxon>Aphelininae</taxon>
        <taxon>Eretmocerus</taxon>
    </lineage>
</organism>
<accession>A0ACC2NFH4</accession>
<dbReference type="Proteomes" id="UP001239111">
    <property type="component" value="Chromosome 3"/>
</dbReference>
<protein>
    <submittedName>
        <fullName evidence="1">Uncharacterized protein</fullName>
    </submittedName>
</protein>
<name>A0ACC2NFH4_9HYME</name>
<reference evidence="1" key="1">
    <citation type="submission" date="2023-04" db="EMBL/GenBank/DDBJ databases">
        <title>A chromosome-level genome assembly of the parasitoid wasp Eretmocerus hayati.</title>
        <authorList>
            <person name="Zhong Y."/>
            <person name="Liu S."/>
            <person name="Liu Y."/>
        </authorList>
    </citation>
    <scope>NUCLEOTIDE SEQUENCE</scope>
    <source>
        <strain evidence="1">ZJU_SS_LIU_2023</strain>
    </source>
</reference>
<keyword evidence="2" id="KW-1185">Reference proteome</keyword>
<proteinExistence type="predicted"/>